<dbReference type="Proteomes" id="UP001592530">
    <property type="component" value="Unassembled WGS sequence"/>
</dbReference>
<evidence type="ECO:0000256" key="1">
    <source>
        <dbReference type="SAM" id="Phobius"/>
    </source>
</evidence>
<protein>
    <submittedName>
        <fullName evidence="2">DUF3817 domain-containing protein</fullName>
    </submittedName>
</protein>
<comment type="caution">
    <text evidence="2">The sequence shown here is derived from an EMBL/GenBank/DDBJ whole genome shotgun (WGS) entry which is preliminary data.</text>
</comment>
<feature type="transmembrane region" description="Helical" evidence="1">
    <location>
        <begin position="13"/>
        <end position="31"/>
    </location>
</feature>
<accession>A0ABV6X835</accession>
<keyword evidence="1" id="KW-1133">Transmembrane helix</keyword>
<keyword evidence="1" id="KW-0812">Transmembrane</keyword>
<feature type="transmembrane region" description="Helical" evidence="1">
    <location>
        <begin position="37"/>
        <end position="57"/>
    </location>
</feature>
<name>A0ABV6X835_9ACTN</name>
<dbReference type="EMBL" id="JBHEZY010000011">
    <property type="protein sequence ID" value="MFC1434024.1"/>
    <property type="molecule type" value="Genomic_DNA"/>
</dbReference>
<sequence>MTVPPRTLRSLRIAARVELISLIVLFANLATANLKPIASLMGPIHGCAYLFVLGSTWRLGHAAMKTKATAVIPGIGGLLVLRQLGRASDLERRGGNAVPS</sequence>
<organism evidence="2 3">
    <name type="scientific">Streptacidiphilus alkalitolerans</name>
    <dbReference type="NCBI Taxonomy" id="3342712"/>
    <lineage>
        <taxon>Bacteria</taxon>
        <taxon>Bacillati</taxon>
        <taxon>Actinomycetota</taxon>
        <taxon>Actinomycetes</taxon>
        <taxon>Kitasatosporales</taxon>
        <taxon>Streptomycetaceae</taxon>
        <taxon>Streptacidiphilus</taxon>
    </lineage>
</organism>
<keyword evidence="1" id="KW-0472">Membrane</keyword>
<dbReference type="RefSeq" id="WP_380556298.1">
    <property type="nucleotide sequence ID" value="NZ_JBHEZY010000011.1"/>
</dbReference>
<evidence type="ECO:0000313" key="2">
    <source>
        <dbReference type="EMBL" id="MFC1434024.1"/>
    </source>
</evidence>
<gene>
    <name evidence="2" type="ORF">ACEZDB_25565</name>
</gene>
<reference evidence="2 3" key="1">
    <citation type="submission" date="2024-09" db="EMBL/GenBank/DDBJ databases">
        <authorList>
            <person name="Lee S.D."/>
        </authorList>
    </citation>
    <scope>NUCLEOTIDE SEQUENCE [LARGE SCALE GENOMIC DNA]</scope>
    <source>
        <strain evidence="2 3">N1-3</strain>
    </source>
</reference>
<proteinExistence type="predicted"/>
<evidence type="ECO:0000313" key="3">
    <source>
        <dbReference type="Proteomes" id="UP001592530"/>
    </source>
</evidence>